<comment type="caution">
    <text evidence="1">The sequence shown here is derived from an EMBL/GenBank/DDBJ whole genome shotgun (WGS) entry which is preliminary data.</text>
</comment>
<sequence length="98" mass="11134">MWSGYYQTLPKTSRYSIGQKVDSLFIDTIEAVAIASFLGKAEKQPWLRLAIRKVDTIKILLLVMWETKSLDNKKYTALSLPLNEIGKMLGGWNGQLTK</sequence>
<organism evidence="1 2">
    <name type="scientific">Candidatus Vogelbacteria bacterium RIFOXYD1_FULL_46_19</name>
    <dbReference type="NCBI Taxonomy" id="1802439"/>
    <lineage>
        <taxon>Bacteria</taxon>
        <taxon>Candidatus Vogeliibacteriota</taxon>
    </lineage>
</organism>
<dbReference type="InterPro" id="IPR055360">
    <property type="entry name" value="bAvd"/>
</dbReference>
<dbReference type="AlphaFoldDB" id="A0A1G2QG32"/>
<name>A0A1G2QG32_9BACT</name>
<accession>A0A1G2QG32</accession>
<dbReference type="CDD" id="cd16376">
    <property type="entry name" value="Avd_like"/>
    <property type="match status" value="1"/>
</dbReference>
<reference evidence="1 2" key="1">
    <citation type="journal article" date="2016" name="Nat. Commun.">
        <title>Thousands of microbial genomes shed light on interconnected biogeochemical processes in an aquifer system.</title>
        <authorList>
            <person name="Anantharaman K."/>
            <person name="Brown C.T."/>
            <person name="Hug L.A."/>
            <person name="Sharon I."/>
            <person name="Castelle C.J."/>
            <person name="Probst A.J."/>
            <person name="Thomas B.C."/>
            <person name="Singh A."/>
            <person name="Wilkins M.J."/>
            <person name="Karaoz U."/>
            <person name="Brodie E.L."/>
            <person name="Williams K.H."/>
            <person name="Hubbard S.S."/>
            <person name="Banfield J.F."/>
        </authorList>
    </citation>
    <scope>NUCLEOTIDE SEQUENCE [LARGE SCALE GENOMIC DNA]</scope>
</reference>
<evidence type="ECO:0000313" key="2">
    <source>
        <dbReference type="Proteomes" id="UP000177838"/>
    </source>
</evidence>
<evidence type="ECO:0008006" key="3">
    <source>
        <dbReference type="Google" id="ProtNLM"/>
    </source>
</evidence>
<gene>
    <name evidence="1" type="ORF">A2589_01830</name>
</gene>
<evidence type="ECO:0000313" key="1">
    <source>
        <dbReference type="EMBL" id="OHA59580.1"/>
    </source>
</evidence>
<protein>
    <recommendedName>
        <fullName evidence="3">Four helix bundle protein</fullName>
    </recommendedName>
</protein>
<dbReference type="Gene3D" id="1.20.1440.60">
    <property type="entry name" value="23S rRNA-intervening sequence"/>
    <property type="match status" value="1"/>
</dbReference>
<dbReference type="InterPro" id="IPR036583">
    <property type="entry name" value="23S_rRNA_IVS_sf"/>
</dbReference>
<proteinExistence type="predicted"/>
<dbReference type="EMBL" id="MHTK01000006">
    <property type="protein sequence ID" value="OHA59580.1"/>
    <property type="molecule type" value="Genomic_DNA"/>
</dbReference>
<dbReference type="Proteomes" id="UP000177838">
    <property type="component" value="Unassembled WGS sequence"/>
</dbReference>